<dbReference type="WBParaSite" id="nRc.2.0.1.t24440-RA">
    <property type="protein sequence ID" value="nRc.2.0.1.t24440-RA"/>
    <property type="gene ID" value="nRc.2.0.1.g24440"/>
</dbReference>
<dbReference type="Proteomes" id="UP000887565">
    <property type="component" value="Unplaced"/>
</dbReference>
<reference evidence="2" key="1">
    <citation type="submission" date="2022-11" db="UniProtKB">
        <authorList>
            <consortium name="WormBaseParasite"/>
        </authorList>
    </citation>
    <scope>IDENTIFICATION</scope>
</reference>
<evidence type="ECO:0000313" key="1">
    <source>
        <dbReference type="Proteomes" id="UP000887565"/>
    </source>
</evidence>
<evidence type="ECO:0000313" key="2">
    <source>
        <dbReference type="WBParaSite" id="nRc.2.0.1.t24440-RA"/>
    </source>
</evidence>
<organism evidence="1 2">
    <name type="scientific">Romanomermis culicivorax</name>
    <name type="common">Nematode worm</name>
    <dbReference type="NCBI Taxonomy" id="13658"/>
    <lineage>
        <taxon>Eukaryota</taxon>
        <taxon>Metazoa</taxon>
        <taxon>Ecdysozoa</taxon>
        <taxon>Nematoda</taxon>
        <taxon>Enoplea</taxon>
        <taxon>Dorylaimia</taxon>
        <taxon>Mermithida</taxon>
        <taxon>Mermithoidea</taxon>
        <taxon>Mermithidae</taxon>
        <taxon>Romanomermis</taxon>
    </lineage>
</organism>
<accession>A0A915JF52</accession>
<dbReference type="AlphaFoldDB" id="A0A915JF52"/>
<proteinExistence type="predicted"/>
<sequence length="98" mass="11346">MLTVGSEFEMLKLQLQNLKDAQTANQNLAYAAGNKIDQFKRDQQQMNAGSEISELDRKVVEETIRVDRLINGDRGRFYPGVLSKFCFIQLFLFHLFLM</sequence>
<name>A0A915JF52_ROMCU</name>
<keyword evidence="1" id="KW-1185">Reference proteome</keyword>
<protein>
    <submittedName>
        <fullName evidence="2">Uncharacterized protein</fullName>
    </submittedName>
</protein>